<comment type="similarity">
    <text evidence="1">Belongs to the CWC26 family.</text>
</comment>
<name>A0A0X8HW81_9SACH</name>
<dbReference type="AlphaFoldDB" id="A0A0X8HW81"/>
<gene>
    <name evidence="4" type="ORF">AW171_hschr84665</name>
</gene>
<feature type="compositionally biased region" description="Polar residues" evidence="3">
    <location>
        <begin position="23"/>
        <end position="49"/>
    </location>
</feature>
<dbReference type="PANTHER" id="PTHR31809">
    <property type="entry name" value="BUD13 HOMOLOG"/>
    <property type="match status" value="1"/>
</dbReference>
<dbReference type="Proteomes" id="UP000243052">
    <property type="component" value="Chromosome viii"/>
</dbReference>
<dbReference type="GO" id="GO:0070274">
    <property type="term" value="C:RES complex"/>
    <property type="evidence" value="ECO:0007669"/>
    <property type="project" value="TreeGrafter"/>
</dbReference>
<evidence type="ECO:0000256" key="3">
    <source>
        <dbReference type="SAM" id="MobiDB-lite"/>
    </source>
</evidence>
<dbReference type="STRING" id="45286.A0A0X8HW81"/>
<evidence type="ECO:0000256" key="1">
    <source>
        <dbReference type="ARBA" id="ARBA00011069"/>
    </source>
</evidence>
<dbReference type="Pfam" id="PF09736">
    <property type="entry name" value="Bud13"/>
    <property type="match status" value="1"/>
</dbReference>
<dbReference type="GO" id="GO:0000398">
    <property type="term" value="P:mRNA splicing, via spliceosome"/>
    <property type="evidence" value="ECO:0007669"/>
    <property type="project" value="TreeGrafter"/>
</dbReference>
<sequence length="262" mass="29816">MSLNNYLSETYGSKKSSKSKSKQGSNSARNVNIVDSPQQIVFTDNNRLNSKSKDPKKKKTGLWKNLDTNEIVDVKKEEPIKMSSGASAGLQSAEDVARQIKEKQERDKLEAGGSGGGNQSTVFRDESGRVIENYDAYRKEKALRNDLQKRAKERKLAELNMSDIQLYQKKNPGWKGTIDDKDNLKTEDPIIAFTAENGKQQVKTSPLGRKLYEGIYPENRFGIAPGWRWDGVDRSTGFERKWFAKQNEINEKQIQDYTLQRD</sequence>
<proteinExistence type="inferred from homology"/>
<dbReference type="GO" id="GO:0003723">
    <property type="term" value="F:RNA binding"/>
    <property type="evidence" value="ECO:0007669"/>
    <property type="project" value="TreeGrafter"/>
</dbReference>
<evidence type="ECO:0000313" key="5">
    <source>
        <dbReference type="Proteomes" id="UP000243052"/>
    </source>
</evidence>
<feature type="compositionally biased region" description="Basic and acidic residues" evidence="3">
    <location>
        <begin position="95"/>
        <end position="110"/>
    </location>
</feature>
<evidence type="ECO:0000256" key="2">
    <source>
        <dbReference type="ARBA" id="ARBA00020644"/>
    </source>
</evidence>
<dbReference type="InterPro" id="IPR018609">
    <property type="entry name" value="Bud13"/>
</dbReference>
<dbReference type="OrthoDB" id="6022at2759"/>
<evidence type="ECO:0000313" key="4">
    <source>
        <dbReference type="EMBL" id="AMD22615.1"/>
    </source>
</evidence>
<protein>
    <recommendedName>
        <fullName evidence="2">Pre-mRNA-splicing factor CWC26</fullName>
    </recommendedName>
</protein>
<accession>A0A0X8HW81</accession>
<feature type="compositionally biased region" description="Polar residues" evidence="3">
    <location>
        <begin position="1"/>
        <end position="11"/>
    </location>
</feature>
<feature type="region of interest" description="Disordered" evidence="3">
    <location>
        <begin position="1"/>
        <end position="125"/>
    </location>
</feature>
<dbReference type="GeneID" id="28725975"/>
<dbReference type="PANTHER" id="PTHR31809:SF0">
    <property type="entry name" value="BUD13 HOMOLOG"/>
    <property type="match status" value="1"/>
</dbReference>
<dbReference type="RefSeq" id="XP_017989611.1">
    <property type="nucleotide sequence ID" value="XM_018134117.1"/>
</dbReference>
<organism evidence="4 5">
    <name type="scientific">Eremothecium sinecaudum</name>
    <dbReference type="NCBI Taxonomy" id="45286"/>
    <lineage>
        <taxon>Eukaryota</taxon>
        <taxon>Fungi</taxon>
        <taxon>Dikarya</taxon>
        <taxon>Ascomycota</taxon>
        <taxon>Saccharomycotina</taxon>
        <taxon>Saccharomycetes</taxon>
        <taxon>Saccharomycetales</taxon>
        <taxon>Saccharomycetaceae</taxon>
        <taxon>Eremothecium</taxon>
    </lineage>
</organism>
<keyword evidence="5" id="KW-1185">Reference proteome</keyword>
<dbReference type="InterPro" id="IPR051112">
    <property type="entry name" value="CWC26_splicing_factor"/>
</dbReference>
<dbReference type="GO" id="GO:0005684">
    <property type="term" value="C:U2-type spliceosomal complex"/>
    <property type="evidence" value="ECO:0007669"/>
    <property type="project" value="TreeGrafter"/>
</dbReference>
<reference evidence="4 5" key="1">
    <citation type="submission" date="2016-01" db="EMBL/GenBank/DDBJ databases">
        <title>Genome sequence of the yeast Holleya sinecauda.</title>
        <authorList>
            <person name="Dietrich F.S."/>
        </authorList>
    </citation>
    <scope>NUCLEOTIDE SEQUENCE [LARGE SCALE GENOMIC DNA]</scope>
    <source>
        <strain evidence="4 5">ATCC 58844</strain>
    </source>
</reference>
<dbReference type="EMBL" id="CP014248">
    <property type="protein sequence ID" value="AMD22615.1"/>
    <property type="molecule type" value="Genomic_DNA"/>
</dbReference>